<dbReference type="SMART" id="SM00471">
    <property type="entry name" value="HDc"/>
    <property type="match status" value="1"/>
</dbReference>
<dbReference type="Gene3D" id="6.10.340.10">
    <property type="match status" value="1"/>
</dbReference>
<accession>A8MIK3</accession>
<keyword evidence="1" id="KW-1133">Transmembrane helix</keyword>
<dbReference type="PROSITE" id="PS50885">
    <property type="entry name" value="HAMP"/>
    <property type="match status" value="1"/>
</dbReference>
<dbReference type="GO" id="GO:0016020">
    <property type="term" value="C:membrane"/>
    <property type="evidence" value="ECO:0007669"/>
    <property type="project" value="InterPro"/>
</dbReference>
<feature type="domain" description="HAMP" evidence="2">
    <location>
        <begin position="289"/>
        <end position="341"/>
    </location>
</feature>
<keyword evidence="1" id="KW-0812">Transmembrane</keyword>
<evidence type="ECO:0000256" key="1">
    <source>
        <dbReference type="SAM" id="Phobius"/>
    </source>
</evidence>
<keyword evidence="5" id="KW-0378">Hydrolase</keyword>
<dbReference type="OrthoDB" id="9804747at2"/>
<feature type="transmembrane region" description="Helical" evidence="1">
    <location>
        <begin position="7"/>
        <end position="25"/>
    </location>
</feature>
<feature type="domain" description="HD-GYP" evidence="4">
    <location>
        <begin position="364"/>
        <end position="550"/>
    </location>
</feature>
<dbReference type="SMART" id="SM00304">
    <property type="entry name" value="HAMP"/>
    <property type="match status" value="1"/>
</dbReference>
<protein>
    <submittedName>
        <fullName evidence="5">Metal dependent phosphohydrolase</fullName>
    </submittedName>
</protein>
<dbReference type="PANTHER" id="PTHR43155">
    <property type="entry name" value="CYCLIC DI-GMP PHOSPHODIESTERASE PA4108-RELATED"/>
    <property type="match status" value="1"/>
</dbReference>
<dbReference type="PANTHER" id="PTHR43155:SF2">
    <property type="entry name" value="CYCLIC DI-GMP PHOSPHODIESTERASE PA4108"/>
    <property type="match status" value="1"/>
</dbReference>
<dbReference type="EMBL" id="CP000853">
    <property type="protein sequence ID" value="ABW19635.1"/>
    <property type="molecule type" value="Genomic_DNA"/>
</dbReference>
<gene>
    <name evidence="5" type="ordered locus">Clos_2099</name>
</gene>
<dbReference type="eggNOG" id="COG5000">
    <property type="taxonomic scope" value="Bacteria"/>
</dbReference>
<feature type="domain" description="HD" evidence="3">
    <location>
        <begin position="386"/>
        <end position="508"/>
    </location>
</feature>
<dbReference type="CDD" id="cd06225">
    <property type="entry name" value="HAMP"/>
    <property type="match status" value="1"/>
</dbReference>
<dbReference type="HOGENOM" id="CLU_494908_0_0_9"/>
<dbReference type="Pfam" id="PF13487">
    <property type="entry name" value="HD_5"/>
    <property type="match status" value="1"/>
</dbReference>
<dbReference type="InterPro" id="IPR003660">
    <property type="entry name" value="HAMP_dom"/>
</dbReference>
<dbReference type="RefSeq" id="WP_012159944.1">
    <property type="nucleotide sequence ID" value="NC_009922.1"/>
</dbReference>
<feature type="transmembrane region" description="Helical" evidence="1">
    <location>
        <begin position="270"/>
        <end position="288"/>
    </location>
</feature>
<dbReference type="InterPro" id="IPR037522">
    <property type="entry name" value="HD_GYP_dom"/>
</dbReference>
<reference evidence="6" key="1">
    <citation type="submission" date="2007-10" db="EMBL/GenBank/DDBJ databases">
        <title>Complete genome of Alkaliphilus oremlandii OhILAs.</title>
        <authorList>
            <person name="Copeland A."/>
            <person name="Lucas S."/>
            <person name="Lapidus A."/>
            <person name="Barry K."/>
            <person name="Detter J.C."/>
            <person name="Glavina del Rio T."/>
            <person name="Hammon N."/>
            <person name="Israni S."/>
            <person name="Dalin E."/>
            <person name="Tice H."/>
            <person name="Pitluck S."/>
            <person name="Chain P."/>
            <person name="Malfatti S."/>
            <person name="Shin M."/>
            <person name="Vergez L."/>
            <person name="Schmutz J."/>
            <person name="Larimer F."/>
            <person name="Land M."/>
            <person name="Hauser L."/>
            <person name="Kyrpides N."/>
            <person name="Mikhailova N."/>
            <person name="Stolz J.F."/>
            <person name="Dawson A."/>
            <person name="Fisher E."/>
            <person name="Crable B."/>
            <person name="Perera E."/>
            <person name="Lisak J."/>
            <person name="Ranganathan M."/>
            <person name="Basu P."/>
            <person name="Richardson P."/>
        </authorList>
    </citation>
    <scope>NUCLEOTIDE SEQUENCE [LARGE SCALE GENOMIC DNA]</scope>
    <source>
        <strain evidence="6">OhILAs</strain>
    </source>
</reference>
<proteinExistence type="predicted"/>
<dbReference type="AlphaFoldDB" id="A8MIK3"/>
<evidence type="ECO:0000259" key="4">
    <source>
        <dbReference type="PROSITE" id="PS51832"/>
    </source>
</evidence>
<evidence type="ECO:0000313" key="6">
    <source>
        <dbReference type="Proteomes" id="UP000000269"/>
    </source>
</evidence>
<dbReference type="NCBIfam" id="TIGR00277">
    <property type="entry name" value="HDIG"/>
    <property type="match status" value="1"/>
</dbReference>
<dbReference type="Proteomes" id="UP000000269">
    <property type="component" value="Chromosome"/>
</dbReference>
<dbReference type="KEGG" id="aoe:Clos_2099"/>
<dbReference type="STRING" id="350688.Clos_2099"/>
<organism evidence="5 6">
    <name type="scientific">Alkaliphilus oremlandii (strain OhILAs)</name>
    <name type="common">Clostridium oremlandii (strain OhILAs)</name>
    <dbReference type="NCBI Taxonomy" id="350688"/>
    <lineage>
        <taxon>Bacteria</taxon>
        <taxon>Bacillati</taxon>
        <taxon>Bacillota</taxon>
        <taxon>Clostridia</taxon>
        <taxon>Peptostreptococcales</taxon>
        <taxon>Natronincolaceae</taxon>
        <taxon>Alkaliphilus</taxon>
    </lineage>
</organism>
<dbReference type="InterPro" id="IPR003607">
    <property type="entry name" value="HD/PDEase_dom"/>
</dbReference>
<evidence type="ECO:0000259" key="2">
    <source>
        <dbReference type="PROSITE" id="PS50885"/>
    </source>
</evidence>
<dbReference type="Gene3D" id="1.10.3210.10">
    <property type="entry name" value="Hypothetical protein af1432"/>
    <property type="match status" value="1"/>
</dbReference>
<dbReference type="eggNOG" id="COG2206">
    <property type="taxonomic scope" value="Bacteria"/>
</dbReference>
<dbReference type="PROSITE" id="PS51831">
    <property type="entry name" value="HD"/>
    <property type="match status" value="1"/>
</dbReference>
<sequence>MKLKHKLPLISIVLLVLYFISLWVMTEKTILQFTIDYQHKIYLSKIERHTQNIEYDIQNGKRQLWRIGQKLNTGKLSWKESSHYFYDALEDSVFDKIGLVYKDKTYHITGRDQLGDLSHRTYLNEAFEGKTVVSEPLYSKSNNIYQIVIAVPISYNEEILGAVIGTIPMQFIGDIVDSLRIDGYGFGILIDSSGDVILNSEYDAIGYTNFYEHVGIDQFTSKSGFLRYHDGEQQRYAFFKQLDGLDFFAVSIIGESDLYKPITALFHKNLQIFIMILILACILTYFAIKNIFKPVSALIDAMIKAEDGDYMLQVPVEREDEVANIAIQFNKTIEKISFRDEELQALNEELIASFREINETNEKMLQLYFDTIKALVQAMEFKDTYTKGHSERVMEYSLSLGSKLNLTQEEMEILRHGSILHDIGKLGIPDEVLLKASTLNEEEYNIIKEHSRKGASFIENLEFLKESLPIIRNHHERFDGGGYPDQLKGDEIPLLVKIVTIADAYDAMTTRRAYKEPFTMDEAVIELRRNKGTQFDPFLVEKFIETIYNI</sequence>
<dbReference type="InterPro" id="IPR006675">
    <property type="entry name" value="HDIG_dom"/>
</dbReference>
<keyword evidence="1" id="KW-0472">Membrane</keyword>
<dbReference type="PROSITE" id="PS51832">
    <property type="entry name" value="HD_GYP"/>
    <property type="match status" value="1"/>
</dbReference>
<dbReference type="GO" id="GO:0016787">
    <property type="term" value="F:hydrolase activity"/>
    <property type="evidence" value="ECO:0007669"/>
    <property type="project" value="UniProtKB-KW"/>
</dbReference>
<dbReference type="SUPFAM" id="SSF109604">
    <property type="entry name" value="HD-domain/PDEase-like"/>
    <property type="match status" value="1"/>
</dbReference>
<evidence type="ECO:0000259" key="3">
    <source>
        <dbReference type="PROSITE" id="PS51831"/>
    </source>
</evidence>
<name>A8MIK3_ALKOO</name>
<keyword evidence="6" id="KW-1185">Reference proteome</keyword>
<evidence type="ECO:0000313" key="5">
    <source>
        <dbReference type="EMBL" id="ABW19635.1"/>
    </source>
</evidence>
<dbReference type="CDD" id="cd00077">
    <property type="entry name" value="HDc"/>
    <property type="match status" value="1"/>
</dbReference>
<dbReference type="GO" id="GO:0007165">
    <property type="term" value="P:signal transduction"/>
    <property type="evidence" value="ECO:0007669"/>
    <property type="project" value="InterPro"/>
</dbReference>
<dbReference type="InterPro" id="IPR006674">
    <property type="entry name" value="HD_domain"/>
</dbReference>
<dbReference type="Gene3D" id="3.30.450.20">
    <property type="entry name" value="PAS domain"/>
    <property type="match status" value="1"/>
</dbReference>